<dbReference type="GO" id="GO:0030036">
    <property type="term" value="P:actin cytoskeleton organization"/>
    <property type="evidence" value="ECO:0007669"/>
    <property type="project" value="TreeGrafter"/>
</dbReference>
<keyword evidence="8 16" id="KW-0479">Metal-binding</keyword>
<evidence type="ECO:0000313" key="22">
    <source>
        <dbReference type="EMBL" id="CAH1099401.1"/>
    </source>
</evidence>
<keyword evidence="7" id="KW-0808">Transferase</keyword>
<feature type="compositionally biased region" description="Low complexity" evidence="18">
    <location>
        <begin position="726"/>
        <end position="740"/>
    </location>
</feature>
<feature type="domain" description="Protein kinase" evidence="19">
    <location>
        <begin position="428"/>
        <end position="697"/>
    </location>
</feature>
<dbReference type="GO" id="GO:0046872">
    <property type="term" value="F:metal ion binding"/>
    <property type="evidence" value="ECO:0007669"/>
    <property type="project" value="UniProtKB-KW"/>
</dbReference>
<evidence type="ECO:0000256" key="5">
    <source>
        <dbReference type="ARBA" id="ARBA00022527"/>
    </source>
</evidence>
<feature type="region of interest" description="Disordered" evidence="18">
    <location>
        <begin position="976"/>
        <end position="999"/>
    </location>
</feature>
<comment type="similarity">
    <text evidence="2">Belongs to the protein kinase superfamily. TKL Ser/Thr protein kinase family.</text>
</comment>
<comment type="subcellular location">
    <subcellularLocation>
        <location evidence="1">Cytoplasm</location>
    </subcellularLocation>
</comment>
<dbReference type="InterPro" id="IPR036034">
    <property type="entry name" value="PDZ_sf"/>
</dbReference>
<dbReference type="PROSITE" id="PS50011">
    <property type="entry name" value="PROTEIN_KINASE_DOM"/>
    <property type="match status" value="1"/>
</dbReference>
<evidence type="ECO:0000259" key="21">
    <source>
        <dbReference type="PROSITE" id="PS50106"/>
    </source>
</evidence>
<feature type="region of interest" description="Disordered" evidence="18">
    <location>
        <begin position="333"/>
        <end position="397"/>
    </location>
</feature>
<dbReference type="InterPro" id="IPR001478">
    <property type="entry name" value="PDZ"/>
</dbReference>
<organism evidence="22 23">
    <name type="scientific">Psylliodes chrysocephalus</name>
    <dbReference type="NCBI Taxonomy" id="3402493"/>
    <lineage>
        <taxon>Eukaryota</taxon>
        <taxon>Metazoa</taxon>
        <taxon>Ecdysozoa</taxon>
        <taxon>Arthropoda</taxon>
        <taxon>Hexapoda</taxon>
        <taxon>Insecta</taxon>
        <taxon>Pterygota</taxon>
        <taxon>Neoptera</taxon>
        <taxon>Endopterygota</taxon>
        <taxon>Coleoptera</taxon>
        <taxon>Polyphaga</taxon>
        <taxon>Cucujiformia</taxon>
        <taxon>Chrysomeloidea</taxon>
        <taxon>Chrysomelidae</taxon>
        <taxon>Galerucinae</taxon>
        <taxon>Alticini</taxon>
        <taxon>Psylliodes</taxon>
    </lineage>
</organism>
<dbReference type="Gene3D" id="2.10.110.10">
    <property type="entry name" value="Cysteine Rich Protein"/>
    <property type="match status" value="2"/>
</dbReference>
<evidence type="ECO:0000256" key="15">
    <source>
        <dbReference type="ARBA" id="ARBA00040667"/>
    </source>
</evidence>
<keyword evidence="10 17" id="KW-0547">Nucleotide-binding</keyword>
<reference evidence="22" key="1">
    <citation type="submission" date="2022-01" db="EMBL/GenBank/DDBJ databases">
        <authorList>
            <person name="King R."/>
        </authorList>
    </citation>
    <scope>NUCLEOTIDE SEQUENCE</scope>
</reference>
<feature type="region of interest" description="Disordered" evidence="18">
    <location>
        <begin position="877"/>
        <end position="905"/>
    </location>
</feature>
<dbReference type="PANTHER" id="PTHR46485">
    <property type="entry name" value="LIM DOMAIN KINASE 1"/>
    <property type="match status" value="1"/>
</dbReference>
<dbReference type="SUPFAM" id="SSF57716">
    <property type="entry name" value="Glucocorticoid receptor-like (DNA-binding domain)"/>
    <property type="match status" value="2"/>
</dbReference>
<keyword evidence="9" id="KW-0677">Repeat</keyword>
<dbReference type="GO" id="GO:0004674">
    <property type="term" value="F:protein serine/threonine kinase activity"/>
    <property type="evidence" value="ECO:0007669"/>
    <property type="project" value="UniProtKB-KW"/>
</dbReference>
<evidence type="ECO:0000256" key="12">
    <source>
        <dbReference type="ARBA" id="ARBA00022833"/>
    </source>
</evidence>
<dbReference type="EMBL" id="OV651813">
    <property type="protein sequence ID" value="CAH1099401.1"/>
    <property type="molecule type" value="Genomic_DNA"/>
</dbReference>
<dbReference type="InterPro" id="IPR011009">
    <property type="entry name" value="Kinase-like_dom_sf"/>
</dbReference>
<feature type="domain" description="LIM zinc-binding" evidence="20">
    <location>
        <begin position="19"/>
        <end position="78"/>
    </location>
</feature>
<dbReference type="Gene3D" id="2.30.42.10">
    <property type="match status" value="1"/>
</dbReference>
<proteinExistence type="inferred from homology"/>
<evidence type="ECO:0000256" key="2">
    <source>
        <dbReference type="ARBA" id="ARBA00005843"/>
    </source>
</evidence>
<dbReference type="GO" id="GO:0005634">
    <property type="term" value="C:nucleus"/>
    <property type="evidence" value="ECO:0007669"/>
    <property type="project" value="TreeGrafter"/>
</dbReference>
<dbReference type="CDD" id="cd09365">
    <property type="entry name" value="LIM2_LIMK"/>
    <property type="match status" value="1"/>
</dbReference>
<dbReference type="FunFam" id="1.10.510.10:FF:000197">
    <property type="entry name" value="LIM domain kinase 2 isoform X1"/>
    <property type="match status" value="1"/>
</dbReference>
<dbReference type="FunFam" id="2.10.110.10:FF:000082">
    <property type="entry name" value="LIM domain kinase 1"/>
    <property type="match status" value="1"/>
</dbReference>
<dbReference type="OrthoDB" id="20134at2759"/>
<evidence type="ECO:0000259" key="20">
    <source>
        <dbReference type="PROSITE" id="PS50023"/>
    </source>
</evidence>
<dbReference type="EC" id="2.7.11.1" evidence="3"/>
<dbReference type="FunFam" id="2.10.110.10:FF:000038">
    <property type="entry name" value="LIM domain kinase 2"/>
    <property type="match status" value="1"/>
</dbReference>
<dbReference type="InterPro" id="IPR017441">
    <property type="entry name" value="Protein_kinase_ATP_BS"/>
</dbReference>
<keyword evidence="6" id="KW-0597">Phosphoprotein</keyword>
<keyword evidence="12 16" id="KW-0862">Zinc</keyword>
<dbReference type="PROSITE" id="PS50106">
    <property type="entry name" value="PDZ"/>
    <property type="match status" value="1"/>
</dbReference>
<evidence type="ECO:0000256" key="7">
    <source>
        <dbReference type="ARBA" id="ARBA00022679"/>
    </source>
</evidence>
<evidence type="ECO:0000256" key="6">
    <source>
        <dbReference type="ARBA" id="ARBA00022553"/>
    </source>
</evidence>
<dbReference type="Gene3D" id="3.30.200.20">
    <property type="entry name" value="Phosphorylase Kinase, domain 1"/>
    <property type="match status" value="1"/>
</dbReference>
<evidence type="ECO:0000256" key="4">
    <source>
        <dbReference type="ARBA" id="ARBA00022490"/>
    </source>
</evidence>
<dbReference type="SUPFAM" id="SSF50156">
    <property type="entry name" value="PDZ domain-like"/>
    <property type="match status" value="1"/>
</dbReference>
<dbReference type="Proteomes" id="UP001153636">
    <property type="component" value="Chromosome 1"/>
</dbReference>
<keyword evidence="13 17" id="KW-0067">ATP-binding</keyword>
<dbReference type="InterPro" id="IPR050940">
    <property type="entry name" value="Actin_reg-Ser/Thr_kinase"/>
</dbReference>
<protein>
    <recommendedName>
        <fullName evidence="15">LIM domain kinase 1</fullName>
        <ecNumber evidence="3">2.7.11.1</ecNumber>
    </recommendedName>
</protein>
<keyword evidence="23" id="KW-1185">Reference proteome</keyword>
<dbReference type="SUPFAM" id="SSF56112">
    <property type="entry name" value="Protein kinase-like (PK-like)"/>
    <property type="match status" value="1"/>
</dbReference>
<dbReference type="InterPro" id="IPR001245">
    <property type="entry name" value="Ser-Thr/Tyr_kinase_cat_dom"/>
</dbReference>
<feature type="region of interest" description="Disordered" evidence="18">
    <location>
        <begin position="726"/>
        <end position="746"/>
    </location>
</feature>
<evidence type="ECO:0000256" key="3">
    <source>
        <dbReference type="ARBA" id="ARBA00012513"/>
    </source>
</evidence>
<sequence>MQDQSENEPENSSVPPSEIICAGCLNVIDEEEFVSALSQEWHMECFRCSACDAALSNWYFEKDGLLFCKDDYWSRYGEACQQCSQIITGPVMVAGEHKFHPECFCCGSCSAFIGDGDSYALVERSKLYCGQCYKRQMQPLQKTAGFPFARKPHSIRLVEIPGGQKGIKLSKNSSQPGCNSQCLTISEFLWKIHGKLMQVAFAFLTSAFNLCCYFLPPYRLDMNNDLMSLHIGDKILEINGMPVRDTSVENVENLLRYSDTVLQLTIEHDPETISKNLAKFTALRHSNIPLTMTASDTNIPNIKHQPEDLNCSGSTDSLKSDQNIKFFNVSVSQPESFEKPNNNNNHQGLNKERLFKRKDEGYISGTRSRQLRRKNNLPDNQCLDKERSSSMSRLLDESPNSKRCLELSRAYSFLEPRPQQRVFRASDLVKGELLGQGFFGQVYKVTTRDTEEVMVLKELYRVDEEAQKNFLKEVAVLRSLSHNNVLRFIGVLYKERRLHLVTEYISGGTLTELLHDSSQPLPWEQRVSFAKDIAAGMAYLHSMNIIHRDLNSHNCLVRDDKTVIVADFGLARIISHATNSTRKVSPKNPSGAKRQERKKRYTVVGNPYWMAPEMMKGNKYDEKVDIFSFGIILCEIIGRVQADPDFMPRSNDFGLNQMAFKEKFCTSCPKPFYKVAFLCTDLNPDKRPPFEVMEVWLESLSMHLSVGMPLPPDLLFDIQHYRGLSPSSSGSTTPEGIPSGHRSPALEPICEGKMADTKKSSEKIADIKRSSEKIYSDGPKNTDIKRSTEKIYKSNENLKPIKVHSVDNIKPVIKITNCGASPEKTNQMTFDAKPTSDIDIPDLEKDFPTYENIDFLKNDMAYMGDTEKSIAIQKVESDPVKSDKFQTDTTDNNLRDNPSPHLRKIPKNFTRNRLVKEMKENQAKENKIKLMSFDSPPHPTKVSNLNLNSIGLKSSQPSQVTEKFVNNLKNVNIKETPTYQRSLSNTEKSTSPERKSDFRSSLIRRKYTRDFENTPILKRTPILQRRVSPKTDAIDNQSFPQVKDAPLHFDSKEKSFPVMEKPSLLSKLTPSLPRRTGFLNLEDNSGNLSKKPFLVTATSGSLVRNMVDSLNRKGGLSFGSRGNFGRCSLKVTGSSKINLKKVGRSASPPEEYTVL</sequence>
<evidence type="ECO:0000313" key="23">
    <source>
        <dbReference type="Proteomes" id="UP001153636"/>
    </source>
</evidence>
<evidence type="ECO:0000256" key="10">
    <source>
        <dbReference type="ARBA" id="ARBA00022741"/>
    </source>
</evidence>
<dbReference type="PANTHER" id="PTHR46485:SF4">
    <property type="entry name" value="LIM DOMAIN KINASE 1"/>
    <property type="match status" value="1"/>
</dbReference>
<name>A0A9P0CJS0_9CUCU</name>
<evidence type="ECO:0000256" key="8">
    <source>
        <dbReference type="ARBA" id="ARBA00022723"/>
    </source>
</evidence>
<feature type="compositionally biased region" description="Polar residues" evidence="18">
    <location>
        <begin position="976"/>
        <end position="989"/>
    </location>
</feature>
<dbReference type="Pfam" id="PF07714">
    <property type="entry name" value="PK_Tyr_Ser-Thr"/>
    <property type="match status" value="1"/>
</dbReference>
<dbReference type="Gene3D" id="1.10.510.10">
    <property type="entry name" value="Transferase(Phosphotransferase) domain 1"/>
    <property type="match status" value="1"/>
</dbReference>
<dbReference type="InterPro" id="IPR001781">
    <property type="entry name" value="Znf_LIM"/>
</dbReference>
<dbReference type="GO" id="GO:0005737">
    <property type="term" value="C:cytoplasm"/>
    <property type="evidence" value="ECO:0007669"/>
    <property type="project" value="UniProtKB-SubCell"/>
</dbReference>
<dbReference type="PROSITE" id="PS00107">
    <property type="entry name" value="PROTEIN_KINASE_ATP"/>
    <property type="match status" value="1"/>
</dbReference>
<evidence type="ECO:0000259" key="19">
    <source>
        <dbReference type="PROSITE" id="PS50011"/>
    </source>
</evidence>
<keyword evidence="4" id="KW-0963">Cytoplasm</keyword>
<dbReference type="FunFam" id="3.30.200.20:FF:000038">
    <property type="entry name" value="LIM domain kinase 2"/>
    <property type="match status" value="1"/>
</dbReference>
<feature type="compositionally biased region" description="Polar residues" evidence="18">
    <location>
        <begin position="333"/>
        <end position="348"/>
    </location>
</feature>
<evidence type="ECO:0000256" key="18">
    <source>
        <dbReference type="SAM" id="MobiDB-lite"/>
    </source>
</evidence>
<feature type="domain" description="LIM zinc-binding" evidence="20">
    <location>
        <begin position="79"/>
        <end position="139"/>
    </location>
</feature>
<feature type="compositionally biased region" description="Basic and acidic residues" evidence="18">
    <location>
        <begin position="349"/>
        <end position="361"/>
    </location>
</feature>
<feature type="domain" description="PDZ" evidence="21">
    <location>
        <begin position="229"/>
        <end position="270"/>
    </location>
</feature>
<dbReference type="Pfam" id="PF00412">
    <property type="entry name" value="LIM"/>
    <property type="match status" value="2"/>
</dbReference>
<feature type="compositionally biased region" description="Polar residues" evidence="18">
    <location>
        <begin position="887"/>
        <end position="896"/>
    </location>
</feature>
<feature type="binding site" evidence="17">
    <location>
        <position position="457"/>
    </location>
    <ligand>
        <name>ATP</name>
        <dbReference type="ChEBI" id="CHEBI:30616"/>
    </ligand>
</feature>
<dbReference type="Pfam" id="PF00595">
    <property type="entry name" value="PDZ"/>
    <property type="match status" value="1"/>
</dbReference>
<evidence type="ECO:0000256" key="14">
    <source>
        <dbReference type="ARBA" id="ARBA00023038"/>
    </source>
</evidence>
<dbReference type="GO" id="GO:0005524">
    <property type="term" value="F:ATP binding"/>
    <property type="evidence" value="ECO:0007669"/>
    <property type="project" value="UniProtKB-UniRule"/>
</dbReference>
<keyword evidence="11" id="KW-0418">Kinase</keyword>
<feature type="compositionally biased region" description="Basic and acidic residues" evidence="18">
    <location>
        <begin position="382"/>
        <end position="397"/>
    </location>
</feature>
<accession>A0A9P0CJS0</accession>
<evidence type="ECO:0000256" key="9">
    <source>
        <dbReference type="ARBA" id="ARBA00022737"/>
    </source>
</evidence>
<dbReference type="PROSITE" id="PS00478">
    <property type="entry name" value="LIM_DOMAIN_1"/>
    <property type="match status" value="2"/>
</dbReference>
<dbReference type="AlphaFoldDB" id="A0A9P0CJS0"/>
<keyword evidence="14 16" id="KW-0440">LIM domain</keyword>
<evidence type="ECO:0000256" key="11">
    <source>
        <dbReference type="ARBA" id="ARBA00022777"/>
    </source>
</evidence>
<evidence type="ECO:0000256" key="16">
    <source>
        <dbReference type="PROSITE-ProRule" id="PRU00125"/>
    </source>
</evidence>
<dbReference type="PROSITE" id="PS50023">
    <property type="entry name" value="LIM_DOMAIN_2"/>
    <property type="match status" value="2"/>
</dbReference>
<evidence type="ECO:0000256" key="17">
    <source>
        <dbReference type="PROSITE-ProRule" id="PRU10141"/>
    </source>
</evidence>
<dbReference type="InterPro" id="IPR000719">
    <property type="entry name" value="Prot_kinase_dom"/>
</dbReference>
<gene>
    <name evidence="22" type="ORF">PSYICH_LOCUS902</name>
</gene>
<evidence type="ECO:0000256" key="13">
    <source>
        <dbReference type="ARBA" id="ARBA00022840"/>
    </source>
</evidence>
<keyword evidence="5" id="KW-0723">Serine/threonine-protein kinase</keyword>
<evidence type="ECO:0000256" key="1">
    <source>
        <dbReference type="ARBA" id="ARBA00004496"/>
    </source>
</evidence>
<feature type="compositionally biased region" description="Basic and acidic residues" evidence="18">
    <location>
        <begin position="877"/>
        <end position="886"/>
    </location>
</feature>
<dbReference type="SMART" id="SM00132">
    <property type="entry name" value="LIM"/>
    <property type="match status" value="2"/>
</dbReference>